<evidence type="ECO:0008006" key="3">
    <source>
        <dbReference type="Google" id="ProtNLM"/>
    </source>
</evidence>
<dbReference type="Proteomes" id="UP001333818">
    <property type="component" value="Unassembled WGS sequence"/>
</dbReference>
<evidence type="ECO:0000313" key="1">
    <source>
        <dbReference type="EMBL" id="MEE3716112.1"/>
    </source>
</evidence>
<name>A0AAW9PRA4_9CYAN</name>
<dbReference type="RefSeq" id="WP_330482537.1">
    <property type="nucleotide sequence ID" value="NZ_JAZBJZ010000013.1"/>
</dbReference>
<dbReference type="EMBL" id="JAZBJZ010000013">
    <property type="protein sequence ID" value="MEE3716112.1"/>
    <property type="molecule type" value="Genomic_DNA"/>
</dbReference>
<gene>
    <name evidence="1" type="ORF">V2H45_05050</name>
</gene>
<organism evidence="1 2">
    <name type="scientific">Tumidithrix elongata BACA0141</name>
    <dbReference type="NCBI Taxonomy" id="2716417"/>
    <lineage>
        <taxon>Bacteria</taxon>
        <taxon>Bacillati</taxon>
        <taxon>Cyanobacteriota</taxon>
        <taxon>Cyanophyceae</taxon>
        <taxon>Pseudanabaenales</taxon>
        <taxon>Pseudanabaenaceae</taxon>
        <taxon>Tumidithrix</taxon>
        <taxon>Tumidithrix elongata</taxon>
    </lineage>
</organism>
<reference evidence="1" key="1">
    <citation type="submission" date="2024-01" db="EMBL/GenBank/DDBJ databases">
        <title>Bank of Algae and Cyanobacteria of the Azores (BACA) strain genomes.</title>
        <authorList>
            <person name="Luz R."/>
            <person name="Cordeiro R."/>
            <person name="Fonseca A."/>
            <person name="Goncalves V."/>
        </authorList>
    </citation>
    <scope>NUCLEOTIDE SEQUENCE</scope>
    <source>
        <strain evidence="1">BACA0141</strain>
    </source>
</reference>
<keyword evidence="2" id="KW-1185">Reference proteome</keyword>
<comment type="caution">
    <text evidence="1">The sequence shown here is derived from an EMBL/GenBank/DDBJ whole genome shotgun (WGS) entry which is preliminary data.</text>
</comment>
<proteinExistence type="predicted"/>
<protein>
    <recommendedName>
        <fullName evidence="3">Ribbon-helix-helix protein CopG domain-containing protein</fullName>
    </recommendedName>
</protein>
<evidence type="ECO:0000313" key="2">
    <source>
        <dbReference type="Proteomes" id="UP001333818"/>
    </source>
</evidence>
<accession>A0AAW9PRA4</accession>
<sequence>MNPTIIYLPEQTEKILAQLAAQSDKSPSEIIQEALQLYWINKPKKRSKCIGMRKSRIPNLSERVDELLWKE</sequence>
<dbReference type="AlphaFoldDB" id="A0AAW9PRA4"/>